<dbReference type="EMBL" id="OZ019902">
    <property type="protein sequence ID" value="CAK9194332.1"/>
    <property type="molecule type" value="Genomic_DNA"/>
</dbReference>
<feature type="region of interest" description="Disordered" evidence="1">
    <location>
        <begin position="71"/>
        <end position="90"/>
    </location>
</feature>
<evidence type="ECO:0000313" key="2">
    <source>
        <dbReference type="EMBL" id="CAK9194332.1"/>
    </source>
</evidence>
<dbReference type="PANTHER" id="PTHR36776">
    <property type="entry name" value="EXPRESSED PROTEIN"/>
    <property type="match status" value="1"/>
</dbReference>
<evidence type="ECO:0000256" key="1">
    <source>
        <dbReference type="SAM" id="MobiDB-lite"/>
    </source>
</evidence>
<organism evidence="2 3">
    <name type="scientific">Sphagnum troendelagicum</name>
    <dbReference type="NCBI Taxonomy" id="128251"/>
    <lineage>
        <taxon>Eukaryota</taxon>
        <taxon>Viridiplantae</taxon>
        <taxon>Streptophyta</taxon>
        <taxon>Embryophyta</taxon>
        <taxon>Bryophyta</taxon>
        <taxon>Sphagnophytina</taxon>
        <taxon>Sphagnopsida</taxon>
        <taxon>Sphagnales</taxon>
        <taxon>Sphagnaceae</taxon>
        <taxon>Sphagnum</taxon>
    </lineage>
</organism>
<accession>A0ABP0TEQ6</accession>
<dbReference type="Proteomes" id="UP001497512">
    <property type="component" value="Chromosome 10"/>
</dbReference>
<evidence type="ECO:0000313" key="3">
    <source>
        <dbReference type="Proteomes" id="UP001497512"/>
    </source>
</evidence>
<dbReference type="PANTHER" id="PTHR36776:SF1">
    <property type="entry name" value="EXPRESSED PROTEIN"/>
    <property type="match status" value="1"/>
</dbReference>
<proteinExistence type="predicted"/>
<name>A0ABP0TEQ6_9BRYO</name>
<protein>
    <submittedName>
        <fullName evidence="2">Uncharacterized protein</fullName>
    </submittedName>
</protein>
<sequence>MASSTSLEAMAVSSSSTCWMRKQSLRQLDASCMPHHGVRFCQPMMKSWTGGGAFVANLLWPRRRTQQITSQLRTRTHCSSSSSGFPESDEPYLQDLRVPLEWVTSPAAAHEAEWLRGALQQWLDDEYCPEPANEEISRRCAQVYYYCLMEKQMDIGDILMQMVRDLETFSFKESFHGAFSSANAAIALITKRIGTLEGTDLQ</sequence>
<gene>
    <name evidence="2" type="ORF">CSSPTR1EN2_LOCUS2473</name>
</gene>
<keyword evidence="3" id="KW-1185">Reference proteome</keyword>
<reference evidence="2" key="1">
    <citation type="submission" date="2024-02" db="EMBL/GenBank/DDBJ databases">
        <authorList>
            <consortium name="ELIXIR-Norway"/>
            <consortium name="Elixir Norway"/>
        </authorList>
    </citation>
    <scope>NUCLEOTIDE SEQUENCE</scope>
</reference>